<keyword evidence="1" id="KW-0812">Transmembrane</keyword>
<organism evidence="2 3">
    <name type="scientific">Leptospira santarosai</name>
    <dbReference type="NCBI Taxonomy" id="28183"/>
    <lineage>
        <taxon>Bacteria</taxon>
        <taxon>Pseudomonadati</taxon>
        <taxon>Spirochaetota</taxon>
        <taxon>Spirochaetia</taxon>
        <taxon>Leptospirales</taxon>
        <taxon>Leptospiraceae</taxon>
        <taxon>Leptospira</taxon>
    </lineage>
</organism>
<protein>
    <recommendedName>
        <fullName evidence="4">Lipoprotein</fullName>
    </recommendedName>
</protein>
<dbReference type="Proteomes" id="UP000189337">
    <property type="component" value="Unassembled WGS sequence"/>
</dbReference>
<keyword evidence="1" id="KW-0472">Membrane</keyword>
<reference evidence="2 3" key="1">
    <citation type="submission" date="2017-01" db="EMBL/GenBank/DDBJ databases">
        <title>Comparative genomic analysis of Brazilian Leptospira santarosai.</title>
        <authorList>
            <person name="Moreno L.Z."/>
            <person name="Miraglia F."/>
            <person name="Kremer F.S."/>
            <person name="Eslabao M.R."/>
            <person name="Lilenbaum W."/>
            <person name="Dellagostin O.A."/>
            <person name="Moreno A.M."/>
        </authorList>
    </citation>
    <scope>NUCLEOTIDE SEQUENCE [LARGE SCALE GENOMIC DNA]</scope>
    <source>
        <strain evidence="2 3">M52/8-19</strain>
    </source>
</reference>
<evidence type="ECO:0008006" key="4">
    <source>
        <dbReference type="Google" id="ProtNLM"/>
    </source>
</evidence>
<dbReference type="EMBL" id="MTSU01000026">
    <property type="protein sequence ID" value="ONF91122.1"/>
    <property type="molecule type" value="Genomic_DNA"/>
</dbReference>
<gene>
    <name evidence="2" type="ORF">BWD14_18330</name>
</gene>
<evidence type="ECO:0000313" key="2">
    <source>
        <dbReference type="EMBL" id="ONF91122.1"/>
    </source>
</evidence>
<comment type="caution">
    <text evidence="2">The sequence shown here is derived from an EMBL/GenBank/DDBJ whole genome shotgun (WGS) entry which is preliminary data.</text>
</comment>
<feature type="transmembrane region" description="Helical" evidence="1">
    <location>
        <begin position="12"/>
        <end position="34"/>
    </location>
</feature>
<evidence type="ECO:0000313" key="3">
    <source>
        <dbReference type="Proteomes" id="UP000189337"/>
    </source>
</evidence>
<dbReference type="RefSeq" id="WP_046943841.1">
    <property type="nucleotide sequence ID" value="NZ_MTSU01000026.1"/>
</dbReference>
<evidence type="ECO:0000256" key="1">
    <source>
        <dbReference type="SAM" id="Phobius"/>
    </source>
</evidence>
<name>A0AB73NCF8_9LEPT</name>
<dbReference type="PROSITE" id="PS51257">
    <property type="entry name" value="PROKAR_LIPOPROTEIN"/>
    <property type="match status" value="1"/>
</dbReference>
<keyword evidence="1" id="KW-1133">Transmembrane helix</keyword>
<proteinExistence type="predicted"/>
<sequence>MVALNQKYSKTMKYFIIIVCFSLFSCSSMPYGFYLEQPKEPRNISKHRIQIQKVTIDLFLEDKEFWESITYKEITQYLSTQNNQFGTIVNENVYNLNLIIKDYKHTIKPNWGTFSLGILTLTISWLLGGKIAHEELELSGIVEFHLNEKKSGDRFFLTYSKKCEIDRSFYDRRPLPPAYTISELANPRIKGRKFGPECWQQILDSILLDIDNELSKSENKIHSQS</sequence>
<dbReference type="AlphaFoldDB" id="A0AB73NCF8"/>
<accession>A0AB73NCF8</accession>